<reference evidence="4" key="1">
    <citation type="journal article" date="2019" name="Int. J. Syst. Evol. Microbiol.">
        <title>The Global Catalogue of Microorganisms (GCM) 10K type strain sequencing project: providing services to taxonomists for standard genome sequencing and annotation.</title>
        <authorList>
            <consortium name="The Broad Institute Genomics Platform"/>
            <consortium name="The Broad Institute Genome Sequencing Center for Infectious Disease"/>
            <person name="Wu L."/>
            <person name="Ma J."/>
        </authorList>
    </citation>
    <scope>NUCLEOTIDE SEQUENCE [LARGE SCALE GENOMIC DNA]</scope>
    <source>
        <strain evidence="4">JCM 13378</strain>
    </source>
</reference>
<dbReference type="Pfam" id="PF09335">
    <property type="entry name" value="VTT_dom"/>
    <property type="match status" value="1"/>
</dbReference>
<feature type="transmembrane region" description="Helical" evidence="1">
    <location>
        <begin position="57"/>
        <end position="80"/>
    </location>
</feature>
<organism evidence="3 4">
    <name type="scientific">Bowmanella denitrificans</name>
    <dbReference type="NCBI Taxonomy" id="366582"/>
    <lineage>
        <taxon>Bacteria</taxon>
        <taxon>Pseudomonadati</taxon>
        <taxon>Pseudomonadota</taxon>
        <taxon>Gammaproteobacteria</taxon>
        <taxon>Alteromonadales</taxon>
        <taxon>Alteromonadaceae</taxon>
        <taxon>Bowmanella</taxon>
    </lineage>
</organism>
<feature type="transmembrane region" description="Helical" evidence="1">
    <location>
        <begin position="101"/>
        <end position="122"/>
    </location>
</feature>
<dbReference type="EMBL" id="BAAAEI010000002">
    <property type="protein sequence ID" value="GAA0342280.1"/>
    <property type="molecule type" value="Genomic_DNA"/>
</dbReference>
<keyword evidence="1" id="KW-0472">Membrane</keyword>
<keyword evidence="4" id="KW-1185">Reference proteome</keyword>
<name>A0ABP3GCU3_9ALTE</name>
<feature type="transmembrane region" description="Helical" evidence="1">
    <location>
        <begin position="20"/>
        <end position="37"/>
    </location>
</feature>
<feature type="domain" description="VTT" evidence="2">
    <location>
        <begin position="38"/>
        <end position="157"/>
    </location>
</feature>
<evidence type="ECO:0000313" key="3">
    <source>
        <dbReference type="EMBL" id="GAA0342280.1"/>
    </source>
</evidence>
<evidence type="ECO:0000313" key="4">
    <source>
        <dbReference type="Proteomes" id="UP001501757"/>
    </source>
</evidence>
<dbReference type="InterPro" id="IPR051311">
    <property type="entry name" value="DedA_domain"/>
</dbReference>
<proteinExistence type="predicted"/>
<dbReference type="Proteomes" id="UP001501757">
    <property type="component" value="Unassembled WGS sequence"/>
</dbReference>
<keyword evidence="1" id="KW-0812">Transmembrane</keyword>
<feature type="transmembrane region" description="Helical" evidence="1">
    <location>
        <begin position="172"/>
        <end position="191"/>
    </location>
</feature>
<feature type="transmembrane region" description="Helical" evidence="1">
    <location>
        <begin position="134"/>
        <end position="160"/>
    </location>
</feature>
<dbReference type="RefSeq" id="WP_102798049.1">
    <property type="nucleotide sequence ID" value="NZ_BAAAEI010000002.1"/>
</dbReference>
<gene>
    <name evidence="3" type="ORF">GCM10009092_03560</name>
</gene>
<dbReference type="PANTHER" id="PTHR42709">
    <property type="entry name" value="ALKALINE PHOSPHATASE LIKE PROTEIN"/>
    <property type="match status" value="1"/>
</dbReference>
<dbReference type="PANTHER" id="PTHR42709:SF11">
    <property type="entry name" value="DEDA FAMILY PROTEIN"/>
    <property type="match status" value="1"/>
</dbReference>
<protein>
    <submittedName>
        <fullName evidence="3">YqaA family protein</fullName>
    </submittedName>
</protein>
<comment type="caution">
    <text evidence="3">The sequence shown here is derived from an EMBL/GenBank/DDBJ whole genome shotgun (WGS) entry which is preliminary data.</text>
</comment>
<evidence type="ECO:0000259" key="2">
    <source>
        <dbReference type="Pfam" id="PF09335"/>
    </source>
</evidence>
<evidence type="ECO:0000256" key="1">
    <source>
        <dbReference type="SAM" id="Phobius"/>
    </source>
</evidence>
<accession>A0ABP3GCU3</accession>
<keyword evidence="1" id="KW-1133">Transmembrane helix</keyword>
<sequence length="192" mass="21573">MKIFQYLYDKAMVWSRHKHAPAYLGGMTFAESIFFPVPPDVMLAPMALASPDKAWRYAFLTSVASVLGGIAGYCLGLLAFESLLHPMIVEMGYQHKMDKAVAWFEQYGVWVVFIAGFSPIPYKVFTVSAGFLQMAFLPFVVASTVGRAMRFYLVAGLMRWGGKKMEDKLRDYVETLGWATVVLAIVAYLLLR</sequence>
<dbReference type="InterPro" id="IPR032816">
    <property type="entry name" value="VTT_dom"/>
</dbReference>